<evidence type="ECO:0000259" key="1">
    <source>
        <dbReference type="Pfam" id="PF06568"/>
    </source>
</evidence>
<evidence type="ECO:0000313" key="2">
    <source>
        <dbReference type="EMBL" id="RED49120.1"/>
    </source>
</evidence>
<accession>A0A3D9HI19</accession>
<dbReference type="AlphaFoldDB" id="A0A3D9HI19"/>
<dbReference type="InterPro" id="IPR009506">
    <property type="entry name" value="YjiS-like"/>
</dbReference>
<organism evidence="2 3">
    <name type="scientific">Aestuariispira insulae</name>
    <dbReference type="NCBI Taxonomy" id="1461337"/>
    <lineage>
        <taxon>Bacteria</taxon>
        <taxon>Pseudomonadati</taxon>
        <taxon>Pseudomonadota</taxon>
        <taxon>Alphaproteobacteria</taxon>
        <taxon>Rhodospirillales</taxon>
        <taxon>Kiloniellaceae</taxon>
        <taxon>Aestuariispira</taxon>
    </lineage>
</organism>
<dbReference type="RefSeq" id="WP_245957086.1">
    <property type="nucleotide sequence ID" value="NZ_QRDW01000006.1"/>
</dbReference>
<comment type="caution">
    <text evidence="2">The sequence shown here is derived from an EMBL/GenBank/DDBJ whole genome shotgun (WGS) entry which is preliminary data.</text>
</comment>
<dbReference type="Pfam" id="PF06568">
    <property type="entry name" value="YjiS-like"/>
    <property type="match status" value="1"/>
</dbReference>
<protein>
    <submittedName>
        <fullName evidence="2">Uncharacterized protein DUF1127</fullName>
    </submittedName>
</protein>
<keyword evidence="3" id="KW-1185">Reference proteome</keyword>
<dbReference type="EMBL" id="QRDW01000006">
    <property type="protein sequence ID" value="RED49120.1"/>
    <property type="molecule type" value="Genomic_DNA"/>
</dbReference>
<name>A0A3D9HI19_9PROT</name>
<feature type="domain" description="YjiS-like" evidence="1">
    <location>
        <begin position="43"/>
        <end position="77"/>
    </location>
</feature>
<dbReference type="Proteomes" id="UP000256845">
    <property type="component" value="Unassembled WGS sequence"/>
</dbReference>
<proteinExistence type="predicted"/>
<gene>
    <name evidence="2" type="ORF">DFP90_10697</name>
</gene>
<reference evidence="2 3" key="1">
    <citation type="submission" date="2018-07" db="EMBL/GenBank/DDBJ databases">
        <title>Genomic Encyclopedia of Type Strains, Phase III (KMG-III): the genomes of soil and plant-associated and newly described type strains.</title>
        <authorList>
            <person name="Whitman W."/>
        </authorList>
    </citation>
    <scope>NUCLEOTIDE SEQUENCE [LARGE SCALE GENOMIC DNA]</scope>
    <source>
        <strain evidence="2 3">CECT 8488</strain>
    </source>
</reference>
<evidence type="ECO:0000313" key="3">
    <source>
        <dbReference type="Proteomes" id="UP000256845"/>
    </source>
</evidence>
<sequence>MAAKFHMNYEAPFVSAMGDFAEHLVETAGKTVGAMKAAVTTVLTHLHVWQIRIDQRRHLQELDRRLLSDMGFSFEQADREAAKPFWRG</sequence>